<protein>
    <submittedName>
        <fullName evidence="1">Uncharacterized protein</fullName>
    </submittedName>
</protein>
<comment type="caution">
    <text evidence="1">The sequence shown here is derived from an EMBL/GenBank/DDBJ whole genome shotgun (WGS) entry which is preliminary data.</text>
</comment>
<evidence type="ECO:0000313" key="1">
    <source>
        <dbReference type="EMBL" id="PWY93851.1"/>
    </source>
</evidence>
<evidence type="ECO:0000313" key="2">
    <source>
        <dbReference type="Proteomes" id="UP000246702"/>
    </source>
</evidence>
<proteinExistence type="predicted"/>
<dbReference type="Proteomes" id="UP000246702">
    <property type="component" value="Unassembled WGS sequence"/>
</dbReference>
<accession>A0A317X6Q7</accession>
<organism evidence="1 2">
    <name type="scientific">Aspergillus sclerotioniger CBS 115572</name>
    <dbReference type="NCBI Taxonomy" id="1450535"/>
    <lineage>
        <taxon>Eukaryota</taxon>
        <taxon>Fungi</taxon>
        <taxon>Dikarya</taxon>
        <taxon>Ascomycota</taxon>
        <taxon>Pezizomycotina</taxon>
        <taxon>Eurotiomycetes</taxon>
        <taxon>Eurotiomycetidae</taxon>
        <taxon>Eurotiales</taxon>
        <taxon>Aspergillaceae</taxon>
        <taxon>Aspergillus</taxon>
        <taxon>Aspergillus subgen. Circumdati</taxon>
    </lineage>
</organism>
<gene>
    <name evidence="1" type="ORF">BO94DRAFT_612380</name>
</gene>
<sequence length="168" mass="18937">LLESYVGKVVPREAWAHSLRCISNSRWCSRLRGYALRLPRGNAGVRSRVLGSRGVATRTTTHSTRCKVYKRRHITCSLAHRYNRIRQRSKHLKGYLLRYHIAFSIALKHSHKLRVAASHLTPMHINAIKILHQIISLLLPGSILCLAAGHDYSIKPATEGCPTECTLG</sequence>
<keyword evidence="2" id="KW-1185">Reference proteome</keyword>
<dbReference type="RefSeq" id="XP_025470612.1">
    <property type="nucleotide sequence ID" value="XM_025616673.1"/>
</dbReference>
<feature type="non-terminal residue" evidence="1">
    <location>
        <position position="1"/>
    </location>
</feature>
<dbReference type="GeneID" id="37118816"/>
<dbReference type="AlphaFoldDB" id="A0A317X6Q7"/>
<reference evidence="1 2" key="1">
    <citation type="submission" date="2016-12" db="EMBL/GenBank/DDBJ databases">
        <title>The genomes of Aspergillus section Nigri reveals drivers in fungal speciation.</title>
        <authorList>
            <consortium name="DOE Joint Genome Institute"/>
            <person name="Vesth T.C."/>
            <person name="Nybo J."/>
            <person name="Theobald S."/>
            <person name="Brandl J."/>
            <person name="Frisvad J.C."/>
            <person name="Nielsen K.F."/>
            <person name="Lyhne E.K."/>
            <person name="Kogle M.E."/>
            <person name="Kuo A."/>
            <person name="Riley R."/>
            <person name="Clum A."/>
            <person name="Nolan M."/>
            <person name="Lipzen A."/>
            <person name="Salamov A."/>
            <person name="Henrissat B."/>
            <person name="Wiebenga A."/>
            <person name="De Vries R.P."/>
            <person name="Grigoriev I.V."/>
            <person name="Mortensen U.H."/>
            <person name="Andersen M.R."/>
            <person name="Baker S.E."/>
        </authorList>
    </citation>
    <scope>NUCLEOTIDE SEQUENCE [LARGE SCALE GENOMIC DNA]</scope>
    <source>
        <strain evidence="1 2">CBS 115572</strain>
    </source>
</reference>
<feature type="non-terminal residue" evidence="1">
    <location>
        <position position="168"/>
    </location>
</feature>
<name>A0A317X6Q7_9EURO</name>
<dbReference type="EMBL" id="MSFK01000005">
    <property type="protein sequence ID" value="PWY93851.1"/>
    <property type="molecule type" value="Genomic_DNA"/>
</dbReference>